<dbReference type="InterPro" id="IPR032071">
    <property type="entry name" value="DUF4806"/>
</dbReference>
<sequence>MDNGIVSNYSKYLITEFEDGLQIIPKNWLINEKQAKYPPVMNILKYDKMCRTMYEPSNSWTIVDIIRVLASYDEFLKAKRKLREAEYKTDLESDDADKAKKFRKINAAKINSDSDDSIFETQKITTSLKTPCAPPQLKLSKHISNNSGLRSKQLKCGENNFSYKGNLDILQKSPDLVEESYDITDTFLENINGEVFLSSAQSESNRIDENTPVVFLSPEQSQQNMEQSFENIVRNENGDMNNLSNLVTVQQKDLKVLVENSCHMKIKINQMLIVMKQMHDKLNRCLAPIISSSGDTNINIRSYFPLKDETQLDYVDTMILENAAFKNQLMNELSIIGGDDIRSKTYNAMKYIFSNKLATVITYAGMSKEKKALKNYQMHDIILDAVRSSCPQGTTNRDIIRHIMSWFKHAIDRYRNEYKRQV</sequence>
<proteinExistence type="predicted"/>
<accession>A0A8R2H8B8</accession>
<organism evidence="2 3">
    <name type="scientific">Acyrthosiphon pisum</name>
    <name type="common">Pea aphid</name>
    <dbReference type="NCBI Taxonomy" id="7029"/>
    <lineage>
        <taxon>Eukaryota</taxon>
        <taxon>Metazoa</taxon>
        <taxon>Ecdysozoa</taxon>
        <taxon>Arthropoda</taxon>
        <taxon>Hexapoda</taxon>
        <taxon>Insecta</taxon>
        <taxon>Pterygota</taxon>
        <taxon>Neoptera</taxon>
        <taxon>Paraneoptera</taxon>
        <taxon>Hemiptera</taxon>
        <taxon>Sternorrhyncha</taxon>
        <taxon>Aphidomorpha</taxon>
        <taxon>Aphidoidea</taxon>
        <taxon>Aphididae</taxon>
        <taxon>Macrosiphini</taxon>
        <taxon>Acyrthosiphon</taxon>
    </lineage>
</organism>
<dbReference type="PANTHER" id="PTHR34153">
    <property type="entry name" value="SI:CH211-262H13.3-RELATED-RELATED"/>
    <property type="match status" value="1"/>
</dbReference>
<dbReference type="RefSeq" id="XP_016663545.1">
    <property type="nucleotide sequence ID" value="XM_016808056.1"/>
</dbReference>
<dbReference type="PANTHER" id="PTHR34153:SF2">
    <property type="entry name" value="SI:CH211-262H13.3-RELATED"/>
    <property type="match status" value="1"/>
</dbReference>
<dbReference type="GeneID" id="100574923"/>
<dbReference type="Proteomes" id="UP000007819">
    <property type="component" value="Unassembled WGS sequence"/>
</dbReference>
<protein>
    <recommendedName>
        <fullName evidence="1">DUF4806 domain-containing protein</fullName>
    </recommendedName>
</protein>
<feature type="domain" description="DUF4806" evidence="1">
    <location>
        <begin position="303"/>
        <end position="385"/>
    </location>
</feature>
<dbReference type="Pfam" id="PF16064">
    <property type="entry name" value="DUF4806"/>
    <property type="match status" value="1"/>
</dbReference>
<name>A0A8R2H8B8_ACYPI</name>
<reference evidence="2" key="2">
    <citation type="submission" date="2022-06" db="UniProtKB">
        <authorList>
            <consortium name="EnsemblMetazoa"/>
        </authorList>
    </citation>
    <scope>IDENTIFICATION</scope>
</reference>
<dbReference type="OrthoDB" id="6614320at2759"/>
<evidence type="ECO:0000313" key="2">
    <source>
        <dbReference type="EnsemblMetazoa" id="XP_016663545.1"/>
    </source>
</evidence>
<dbReference type="EnsemblMetazoa" id="XM_016808056.2">
    <property type="protein sequence ID" value="XP_016663545.1"/>
    <property type="gene ID" value="LOC100574923"/>
</dbReference>
<dbReference type="AlphaFoldDB" id="A0A8R2H8B8"/>
<dbReference type="KEGG" id="api:100574923"/>
<reference evidence="3" key="1">
    <citation type="submission" date="2010-06" db="EMBL/GenBank/DDBJ databases">
        <authorList>
            <person name="Jiang H."/>
            <person name="Abraham K."/>
            <person name="Ali S."/>
            <person name="Alsbrooks S.L."/>
            <person name="Anim B.N."/>
            <person name="Anosike U.S."/>
            <person name="Attaway T."/>
            <person name="Bandaranaike D.P."/>
            <person name="Battles P.K."/>
            <person name="Bell S.N."/>
            <person name="Bell A.V."/>
            <person name="Beltran B."/>
            <person name="Bickham C."/>
            <person name="Bustamante Y."/>
            <person name="Caleb T."/>
            <person name="Canada A."/>
            <person name="Cardenas V."/>
            <person name="Carter K."/>
            <person name="Chacko J."/>
            <person name="Chandrabose M.N."/>
            <person name="Chavez D."/>
            <person name="Chavez A."/>
            <person name="Chen L."/>
            <person name="Chu H.-S."/>
            <person name="Claassen K.J."/>
            <person name="Cockrell R."/>
            <person name="Collins M."/>
            <person name="Cooper J.A."/>
            <person name="Cree A."/>
            <person name="Curry S.M."/>
            <person name="Da Y."/>
            <person name="Dao M.D."/>
            <person name="Das B."/>
            <person name="Davila M.-L."/>
            <person name="Davy-Carroll L."/>
            <person name="Denson S."/>
            <person name="Dinh H."/>
            <person name="Ebong V.E."/>
            <person name="Edwards J.R."/>
            <person name="Egan A."/>
            <person name="El-Daye J."/>
            <person name="Escobedo L."/>
            <person name="Fernandez S."/>
            <person name="Fernando P.R."/>
            <person name="Flagg N."/>
            <person name="Forbes L.D."/>
            <person name="Fowler R.G."/>
            <person name="Fu Q."/>
            <person name="Gabisi R.A."/>
            <person name="Ganer J."/>
            <person name="Garbino Pronczuk A."/>
            <person name="Garcia R.M."/>
            <person name="Garner T."/>
            <person name="Garrett T.E."/>
            <person name="Gonzalez D.A."/>
            <person name="Hamid H."/>
            <person name="Hawkins E.S."/>
            <person name="Hirani K."/>
            <person name="Hogues M.E."/>
            <person name="Hollins B."/>
            <person name="Hsiao C.-H."/>
            <person name="Jabil R."/>
            <person name="James M.L."/>
            <person name="Jhangiani S.N."/>
            <person name="Johnson B."/>
            <person name="Johnson Q."/>
            <person name="Joshi V."/>
            <person name="Kalu J.B."/>
            <person name="Kam C."/>
            <person name="Kashfia A."/>
            <person name="Keebler J."/>
            <person name="Kisamo H."/>
            <person name="Kovar C.L."/>
            <person name="Lago L.A."/>
            <person name="Lai C.-Y."/>
            <person name="Laidlaw J."/>
            <person name="Lara F."/>
            <person name="Le T.-K."/>
            <person name="Lee S.L."/>
            <person name="Legall F.H."/>
            <person name="Lemon S.J."/>
            <person name="Lewis L.R."/>
            <person name="Li B."/>
            <person name="Liu Y."/>
            <person name="Liu Y.-S."/>
            <person name="Lopez J."/>
            <person name="Lozado R.J."/>
            <person name="Lu J."/>
            <person name="Madu R.C."/>
            <person name="Maheshwari M."/>
            <person name="Maheshwari R."/>
            <person name="Malloy K."/>
            <person name="Martinez E."/>
            <person name="Mathew T."/>
            <person name="Mercado I.C."/>
            <person name="Mercado C."/>
            <person name="Meyer B."/>
            <person name="Montgomery K."/>
            <person name="Morgan M.B."/>
            <person name="Munidasa M."/>
            <person name="Nazareth L.V."/>
            <person name="Nelson J."/>
            <person name="Ng B.M."/>
            <person name="Nguyen N.B."/>
            <person name="Nguyen P.Q."/>
            <person name="Nguyen T."/>
            <person name="Obregon M."/>
            <person name="Okwuonu G.O."/>
            <person name="Onwere C.G."/>
            <person name="Orozco G."/>
            <person name="Parra A."/>
            <person name="Patel S."/>
            <person name="Patil S."/>
            <person name="Perez A."/>
            <person name="Perez Y."/>
            <person name="Pham C."/>
            <person name="Primus E.L."/>
            <person name="Pu L.-L."/>
            <person name="Puazo M."/>
            <person name="Qin X."/>
            <person name="Quiroz J.B."/>
            <person name="Reese J."/>
            <person name="Richards S."/>
            <person name="Rives C.M."/>
            <person name="Robberts R."/>
            <person name="Ruiz S.J."/>
            <person name="Ruiz M.J."/>
            <person name="Santibanez J."/>
            <person name="Schneider B.W."/>
            <person name="Sisson I."/>
            <person name="Smith M."/>
            <person name="Sodergren E."/>
            <person name="Song X.-Z."/>
            <person name="Song B.B."/>
            <person name="Summersgill H."/>
            <person name="Thelus R."/>
            <person name="Thornton R.D."/>
            <person name="Trejos Z.Y."/>
            <person name="Usmani K."/>
            <person name="Vattathil S."/>
            <person name="Villasana D."/>
            <person name="Walker D.L."/>
            <person name="Wang S."/>
            <person name="Wang K."/>
            <person name="White C.S."/>
            <person name="Williams A.C."/>
            <person name="Williamson J."/>
            <person name="Wilson K."/>
            <person name="Woghiren I.O."/>
            <person name="Woodworth J.R."/>
            <person name="Worley K.C."/>
            <person name="Wright R.A."/>
            <person name="Wu W."/>
            <person name="Young L."/>
            <person name="Zhang L."/>
            <person name="Zhang J."/>
            <person name="Zhu Y."/>
            <person name="Muzny D.M."/>
            <person name="Weinstock G."/>
            <person name="Gibbs R.A."/>
        </authorList>
    </citation>
    <scope>NUCLEOTIDE SEQUENCE [LARGE SCALE GENOMIC DNA]</scope>
    <source>
        <strain evidence="3">LSR1</strain>
    </source>
</reference>
<evidence type="ECO:0000313" key="3">
    <source>
        <dbReference type="Proteomes" id="UP000007819"/>
    </source>
</evidence>
<keyword evidence="3" id="KW-1185">Reference proteome</keyword>
<evidence type="ECO:0000259" key="1">
    <source>
        <dbReference type="Pfam" id="PF16064"/>
    </source>
</evidence>